<name>A0A9X2Q7W3_9BACT</name>
<evidence type="ECO:0000313" key="2">
    <source>
        <dbReference type="EMBL" id="MCS3711840.1"/>
    </source>
</evidence>
<accession>A0A9X2Q7W3</accession>
<comment type="caution">
    <text evidence="2">The sequence shown here is derived from an EMBL/GenBank/DDBJ whole genome shotgun (WGS) entry which is preliminary data.</text>
</comment>
<dbReference type="AlphaFoldDB" id="A0A9X2Q7W3"/>
<sequence>MNGDPDNADSVTSPNSSASADPATSVDPTGTWHITWMEMWGEDYLHRETQAYIQIDTGGPGDFQFGLVSGSLDGHVEELDPESRFTFTWEGRDEMHPVSGGGWLCPKGNGEAEGMIKIHRGDRSRLKARRPLQQ</sequence>
<reference evidence="2" key="1">
    <citation type="submission" date="2022-08" db="EMBL/GenBank/DDBJ databases">
        <title>Genomic Encyclopedia of Type Strains, Phase V (KMG-V): Genome sequencing to study the core and pangenomes of soil and plant-associated prokaryotes.</title>
        <authorList>
            <person name="Whitman W."/>
        </authorList>
    </citation>
    <scope>NUCLEOTIDE SEQUENCE</scope>
    <source>
        <strain evidence="2">SP3049</strain>
    </source>
</reference>
<evidence type="ECO:0000313" key="3">
    <source>
        <dbReference type="Proteomes" id="UP001155057"/>
    </source>
</evidence>
<organism evidence="2 3">
    <name type="scientific">Salinibacter ruber</name>
    <dbReference type="NCBI Taxonomy" id="146919"/>
    <lineage>
        <taxon>Bacteria</taxon>
        <taxon>Pseudomonadati</taxon>
        <taxon>Rhodothermota</taxon>
        <taxon>Rhodothermia</taxon>
        <taxon>Rhodothermales</taxon>
        <taxon>Salinibacteraceae</taxon>
        <taxon>Salinibacter</taxon>
    </lineage>
</organism>
<proteinExistence type="predicted"/>
<dbReference type="EMBL" id="JANUAE010000018">
    <property type="protein sequence ID" value="MCS3711840.1"/>
    <property type="molecule type" value="Genomic_DNA"/>
</dbReference>
<dbReference type="Proteomes" id="UP001155057">
    <property type="component" value="Unassembled WGS sequence"/>
</dbReference>
<evidence type="ECO:0000256" key="1">
    <source>
        <dbReference type="SAM" id="MobiDB-lite"/>
    </source>
</evidence>
<dbReference type="RefSeq" id="WP_259088169.1">
    <property type="nucleotide sequence ID" value="NZ_JANTZP010000017.1"/>
</dbReference>
<gene>
    <name evidence="2" type="ORF">GGP61_003475</name>
</gene>
<feature type="region of interest" description="Disordered" evidence="1">
    <location>
        <begin position="1"/>
        <end position="28"/>
    </location>
</feature>
<protein>
    <submittedName>
        <fullName evidence="2">Uncharacterized protein</fullName>
    </submittedName>
</protein>
<feature type="compositionally biased region" description="Polar residues" evidence="1">
    <location>
        <begin position="9"/>
        <end position="19"/>
    </location>
</feature>